<dbReference type="PANTHER" id="PTHR33545:SF5">
    <property type="entry name" value="UPF0750 MEMBRANE PROTEIN YITT"/>
    <property type="match status" value="1"/>
</dbReference>
<dbReference type="Pfam" id="PF02588">
    <property type="entry name" value="YitT_membrane"/>
    <property type="match status" value="1"/>
</dbReference>
<evidence type="ECO:0000313" key="7">
    <source>
        <dbReference type="EMBL" id="MFB5682244.1"/>
    </source>
</evidence>
<feature type="transmembrane region" description="Helical" evidence="6">
    <location>
        <begin position="99"/>
        <end position="124"/>
    </location>
</feature>
<name>A0ABV5B968_9BACL</name>
<dbReference type="EMBL" id="JBHILM010000016">
    <property type="protein sequence ID" value="MFB5682244.1"/>
    <property type="molecule type" value="Genomic_DNA"/>
</dbReference>
<comment type="subcellular location">
    <subcellularLocation>
        <location evidence="1">Cell membrane</location>
        <topology evidence="1">Multi-pass membrane protein</topology>
    </subcellularLocation>
</comment>
<reference evidence="7 8" key="1">
    <citation type="submission" date="2024-09" db="EMBL/GenBank/DDBJ databases">
        <authorList>
            <person name="Ruan L."/>
        </authorList>
    </citation>
    <scope>NUCLEOTIDE SEQUENCE [LARGE SCALE GENOMIC DNA]</scope>
    <source>
        <strain evidence="7 8">D33</strain>
    </source>
</reference>
<feature type="transmembrane region" description="Helical" evidence="6">
    <location>
        <begin position="7"/>
        <end position="25"/>
    </location>
</feature>
<dbReference type="Proteomes" id="UP001580407">
    <property type="component" value="Unassembled WGS sequence"/>
</dbReference>
<sequence length="205" mass="22671">MRVSNIMISFVGCFIMALGVNLGYVPVHLFSTGFPGIGVLTLYVFNWNTGLVVFALNIPLFLLAWKRIGRSFVIQTMMVAGVLSVFLDLLYPIRNWVHPPLWLGIVIGGAFLGLGSGIVFRQGLTSGGVGLLARLIQLRFPKLKMGTVHIAFDFFVLILGALVMDIKTAFFTFLASIIMGRTMDFTKSVRSPFKKKSEKLYNQAS</sequence>
<evidence type="ECO:0000256" key="6">
    <source>
        <dbReference type="SAM" id="Phobius"/>
    </source>
</evidence>
<evidence type="ECO:0000313" key="8">
    <source>
        <dbReference type="Proteomes" id="UP001580407"/>
    </source>
</evidence>
<feature type="transmembrane region" description="Helical" evidence="6">
    <location>
        <begin position="72"/>
        <end position="93"/>
    </location>
</feature>
<dbReference type="PANTHER" id="PTHR33545">
    <property type="entry name" value="UPF0750 MEMBRANE PROTEIN YITT-RELATED"/>
    <property type="match status" value="1"/>
</dbReference>
<gene>
    <name evidence="7" type="ORF">ACE3NQ_15065</name>
</gene>
<keyword evidence="5 6" id="KW-0472">Membrane</keyword>
<keyword evidence="3 6" id="KW-0812">Transmembrane</keyword>
<dbReference type="InterPro" id="IPR003740">
    <property type="entry name" value="YitT"/>
</dbReference>
<organism evidence="7 8">
    <name type="scientific">Paenibacillus terreus</name>
    <dbReference type="NCBI Taxonomy" id="1387834"/>
    <lineage>
        <taxon>Bacteria</taxon>
        <taxon>Bacillati</taxon>
        <taxon>Bacillota</taxon>
        <taxon>Bacilli</taxon>
        <taxon>Bacillales</taxon>
        <taxon>Paenibacillaceae</taxon>
        <taxon>Paenibacillus</taxon>
    </lineage>
</organism>
<proteinExistence type="predicted"/>
<evidence type="ECO:0000256" key="1">
    <source>
        <dbReference type="ARBA" id="ARBA00004651"/>
    </source>
</evidence>
<dbReference type="RefSeq" id="WP_375526005.1">
    <property type="nucleotide sequence ID" value="NZ_JBHILM010000016.1"/>
</dbReference>
<keyword evidence="2" id="KW-1003">Cell membrane</keyword>
<evidence type="ECO:0000256" key="3">
    <source>
        <dbReference type="ARBA" id="ARBA00022692"/>
    </source>
</evidence>
<keyword evidence="4 6" id="KW-1133">Transmembrane helix</keyword>
<evidence type="ECO:0000256" key="5">
    <source>
        <dbReference type="ARBA" id="ARBA00023136"/>
    </source>
</evidence>
<protein>
    <submittedName>
        <fullName evidence="7">YitT family protein</fullName>
    </submittedName>
</protein>
<evidence type="ECO:0000256" key="2">
    <source>
        <dbReference type="ARBA" id="ARBA00022475"/>
    </source>
</evidence>
<evidence type="ECO:0000256" key="4">
    <source>
        <dbReference type="ARBA" id="ARBA00022989"/>
    </source>
</evidence>
<accession>A0ABV5B968</accession>
<feature type="transmembrane region" description="Helical" evidence="6">
    <location>
        <begin position="45"/>
        <end position="65"/>
    </location>
</feature>
<dbReference type="InterPro" id="IPR051461">
    <property type="entry name" value="UPF0750_membrane"/>
</dbReference>
<comment type="caution">
    <text evidence="7">The sequence shown here is derived from an EMBL/GenBank/DDBJ whole genome shotgun (WGS) entry which is preliminary data.</text>
</comment>
<keyword evidence="8" id="KW-1185">Reference proteome</keyword>